<gene>
    <name evidence="2" type="ORF">B296_00024102</name>
</gene>
<evidence type="ECO:0000313" key="2">
    <source>
        <dbReference type="EMBL" id="RRT73733.1"/>
    </source>
</evidence>
<sequence>MHHTRTIAADATANTCDAYVNGAAFTPGKPAIVRSLTTTPVLHLLLLLLYGARTVRFPQQGEANRGPHQLSRGTKHRHSFEPNSKKHNTKYRPRYTGSTPSTSDI</sequence>
<organism evidence="2 3">
    <name type="scientific">Ensete ventricosum</name>
    <name type="common">Abyssinian banana</name>
    <name type="synonym">Musa ensete</name>
    <dbReference type="NCBI Taxonomy" id="4639"/>
    <lineage>
        <taxon>Eukaryota</taxon>
        <taxon>Viridiplantae</taxon>
        <taxon>Streptophyta</taxon>
        <taxon>Embryophyta</taxon>
        <taxon>Tracheophyta</taxon>
        <taxon>Spermatophyta</taxon>
        <taxon>Magnoliopsida</taxon>
        <taxon>Liliopsida</taxon>
        <taxon>Zingiberales</taxon>
        <taxon>Musaceae</taxon>
        <taxon>Ensete</taxon>
    </lineage>
</organism>
<proteinExistence type="predicted"/>
<name>A0A427ABY3_ENSVE</name>
<dbReference type="AlphaFoldDB" id="A0A427ABY3"/>
<feature type="compositionally biased region" description="Polar residues" evidence="1">
    <location>
        <begin position="96"/>
        <end position="105"/>
    </location>
</feature>
<dbReference type="EMBL" id="AMZH03003004">
    <property type="protein sequence ID" value="RRT73733.1"/>
    <property type="molecule type" value="Genomic_DNA"/>
</dbReference>
<evidence type="ECO:0000313" key="3">
    <source>
        <dbReference type="Proteomes" id="UP000287651"/>
    </source>
</evidence>
<comment type="caution">
    <text evidence="2">The sequence shown here is derived from an EMBL/GenBank/DDBJ whole genome shotgun (WGS) entry which is preliminary data.</text>
</comment>
<feature type="region of interest" description="Disordered" evidence="1">
    <location>
        <begin position="59"/>
        <end position="105"/>
    </location>
</feature>
<evidence type="ECO:0000256" key="1">
    <source>
        <dbReference type="SAM" id="MobiDB-lite"/>
    </source>
</evidence>
<accession>A0A427ABY3</accession>
<protein>
    <submittedName>
        <fullName evidence="2">Uncharacterized protein</fullName>
    </submittedName>
</protein>
<reference evidence="2 3" key="1">
    <citation type="journal article" date="2014" name="Agronomy (Basel)">
        <title>A Draft Genome Sequence for Ensete ventricosum, the Drought-Tolerant Tree Against Hunger.</title>
        <authorList>
            <person name="Harrison J."/>
            <person name="Moore K.A."/>
            <person name="Paszkiewicz K."/>
            <person name="Jones T."/>
            <person name="Grant M."/>
            <person name="Ambacheew D."/>
            <person name="Muzemil S."/>
            <person name="Studholme D.J."/>
        </authorList>
    </citation>
    <scope>NUCLEOTIDE SEQUENCE [LARGE SCALE GENOMIC DNA]</scope>
</reference>
<dbReference type="Proteomes" id="UP000287651">
    <property type="component" value="Unassembled WGS sequence"/>
</dbReference>